<evidence type="ECO:0000256" key="7">
    <source>
        <dbReference type="ARBA" id="ARBA00022989"/>
    </source>
</evidence>
<dbReference type="Pfam" id="PF17039">
    <property type="entry name" value="Glyco_tran_10_N"/>
    <property type="match status" value="1"/>
</dbReference>
<keyword evidence="6" id="KW-0735">Signal-anchor</keyword>
<keyword evidence="8" id="KW-0472">Membrane</keyword>
<comment type="pathway">
    <text evidence="1">Protein modification; protein glycosylation.</text>
</comment>
<dbReference type="InterPro" id="IPR001503">
    <property type="entry name" value="Glyco_trans_10"/>
</dbReference>
<dbReference type="InterPro" id="IPR038577">
    <property type="entry name" value="GT10-like_C_sf"/>
</dbReference>
<evidence type="ECO:0000313" key="14">
    <source>
        <dbReference type="EMBL" id="PIK43466.1"/>
    </source>
</evidence>
<proteinExistence type="inferred from homology"/>
<comment type="caution">
    <text evidence="14">The sequence shown here is derived from an EMBL/GenBank/DDBJ whole genome shotgun (WGS) entry which is preliminary data.</text>
</comment>
<dbReference type="SUPFAM" id="SSF53756">
    <property type="entry name" value="UDP-Glycosyltransferase/glycogen phosphorylase"/>
    <property type="match status" value="1"/>
</dbReference>
<dbReference type="Pfam" id="PF00852">
    <property type="entry name" value="Glyco_transf_10"/>
    <property type="match status" value="1"/>
</dbReference>
<keyword evidence="4 11" id="KW-0808">Transferase</keyword>
<feature type="domain" description="Fucosyltransferase C-terminal" evidence="12">
    <location>
        <begin position="231"/>
        <end position="405"/>
    </location>
</feature>
<evidence type="ECO:0000259" key="13">
    <source>
        <dbReference type="Pfam" id="PF17039"/>
    </source>
</evidence>
<gene>
    <name evidence="14" type="ORF">BSL78_19683</name>
</gene>
<dbReference type="EC" id="2.4.1.-" evidence="11"/>
<evidence type="ECO:0000256" key="2">
    <source>
        <dbReference type="ARBA" id="ARBA00008919"/>
    </source>
</evidence>
<reference evidence="14 15" key="1">
    <citation type="journal article" date="2017" name="PLoS Biol.">
        <title>The sea cucumber genome provides insights into morphological evolution and visceral regeneration.</title>
        <authorList>
            <person name="Zhang X."/>
            <person name="Sun L."/>
            <person name="Yuan J."/>
            <person name="Sun Y."/>
            <person name="Gao Y."/>
            <person name="Zhang L."/>
            <person name="Li S."/>
            <person name="Dai H."/>
            <person name="Hamel J.F."/>
            <person name="Liu C."/>
            <person name="Yu Y."/>
            <person name="Liu S."/>
            <person name="Lin W."/>
            <person name="Guo K."/>
            <person name="Jin S."/>
            <person name="Xu P."/>
            <person name="Storey K.B."/>
            <person name="Huan P."/>
            <person name="Zhang T."/>
            <person name="Zhou Y."/>
            <person name="Zhang J."/>
            <person name="Lin C."/>
            <person name="Li X."/>
            <person name="Xing L."/>
            <person name="Huo D."/>
            <person name="Sun M."/>
            <person name="Wang L."/>
            <person name="Mercier A."/>
            <person name="Li F."/>
            <person name="Yang H."/>
            <person name="Xiang J."/>
        </authorList>
    </citation>
    <scope>NUCLEOTIDE SEQUENCE [LARGE SCALE GENOMIC DNA]</scope>
    <source>
        <strain evidence="14">Shaxun</strain>
        <tissue evidence="14">Muscle</tissue>
    </source>
</reference>
<protein>
    <recommendedName>
        <fullName evidence="11">Fucosyltransferase</fullName>
        <ecNumber evidence="11">2.4.1.-</ecNumber>
    </recommendedName>
</protein>
<name>A0A2G8K622_STIJA</name>
<evidence type="ECO:0000256" key="4">
    <source>
        <dbReference type="ARBA" id="ARBA00022679"/>
    </source>
</evidence>
<dbReference type="FunFam" id="3.40.50.11660:FF:000002">
    <property type="entry name" value="Alpha-(1,3)-fucosyltransferase"/>
    <property type="match status" value="1"/>
</dbReference>
<accession>A0A2G8K622</accession>
<keyword evidence="7" id="KW-1133">Transmembrane helix</keyword>
<keyword evidence="9" id="KW-0325">Glycoprotein</keyword>
<evidence type="ECO:0000256" key="3">
    <source>
        <dbReference type="ARBA" id="ARBA00022676"/>
    </source>
</evidence>
<evidence type="ECO:0000256" key="11">
    <source>
        <dbReference type="RuleBase" id="RU003832"/>
    </source>
</evidence>
<comment type="similarity">
    <text evidence="2 11">Belongs to the glycosyltransferase 10 family.</text>
</comment>
<dbReference type="Proteomes" id="UP000230750">
    <property type="component" value="Unassembled WGS sequence"/>
</dbReference>
<keyword evidence="5 11" id="KW-0812">Transmembrane</keyword>
<evidence type="ECO:0000256" key="10">
    <source>
        <dbReference type="ARBA" id="ARBA00060399"/>
    </source>
</evidence>
<dbReference type="InterPro" id="IPR031481">
    <property type="entry name" value="Glyco_tran_10_N"/>
</dbReference>
<dbReference type="GO" id="GO:0032580">
    <property type="term" value="C:Golgi cisterna membrane"/>
    <property type="evidence" value="ECO:0007669"/>
    <property type="project" value="UniProtKB-SubCell"/>
</dbReference>
<dbReference type="InterPro" id="IPR055270">
    <property type="entry name" value="Glyco_tran_10_C"/>
</dbReference>
<dbReference type="PANTHER" id="PTHR11929">
    <property type="entry name" value="ALPHA- 1,3 -FUCOSYLTRANSFERASE"/>
    <property type="match status" value="1"/>
</dbReference>
<feature type="domain" description="Fucosyltransferase N-terminal" evidence="13">
    <location>
        <begin position="138"/>
        <end position="213"/>
    </location>
</feature>
<dbReference type="STRING" id="307972.A0A2G8K622"/>
<evidence type="ECO:0000256" key="9">
    <source>
        <dbReference type="ARBA" id="ARBA00023180"/>
    </source>
</evidence>
<dbReference type="AlphaFoldDB" id="A0A2G8K622"/>
<keyword evidence="3 11" id="KW-0328">Glycosyltransferase</keyword>
<evidence type="ECO:0000256" key="6">
    <source>
        <dbReference type="ARBA" id="ARBA00022968"/>
    </source>
</evidence>
<evidence type="ECO:0000313" key="15">
    <source>
        <dbReference type="Proteomes" id="UP000230750"/>
    </source>
</evidence>
<organism evidence="14 15">
    <name type="scientific">Stichopus japonicus</name>
    <name type="common">Sea cucumber</name>
    <dbReference type="NCBI Taxonomy" id="307972"/>
    <lineage>
        <taxon>Eukaryota</taxon>
        <taxon>Metazoa</taxon>
        <taxon>Echinodermata</taxon>
        <taxon>Eleutherozoa</taxon>
        <taxon>Echinozoa</taxon>
        <taxon>Holothuroidea</taxon>
        <taxon>Aspidochirotacea</taxon>
        <taxon>Aspidochirotida</taxon>
        <taxon>Stichopodidae</taxon>
        <taxon>Apostichopus</taxon>
    </lineage>
</organism>
<sequence length="455" mass="52303">MKCLRSNRRKCTCILVISAALSLYALFTLETKIDRSTLRQPGNLMARAQLSNNTKLLSPDGNRMPTAERKYCNNTNVTQSDKTSNGHDDIIEAKVDYRVEAFPSEGHWTNELQLPKLISCGGRQPRSVLIEQASHWTNNTQKADILIFSGAINCEDIWLELESKRQPNQIWVFTTEESPFTSRDSVPPPKVSHIHFNITSTYHPKADIFLPYGRFLPFSRRGKRKVRSNFNQKKGLIAWISSHCSTEMWRRYDAVHDLSGYIPIDMFGECGELSCQRGQGINCARVFARYKFIVAFENSCCGGYITEKFWFTVTRYNAIPVVIGPPKMDYDQLVPPSSFIHADDFSSMKDLAEHILRVSQDQALYDSYFKWKTIGKAVNIGIGDILAFTNVGMCRLIDFIREKHNEPPKQPFDPYGPNWMGGCNECGERKWVKEYSTFRNYNEEMGDRYNFTYLN</sequence>
<dbReference type="UniPathway" id="UPA00378"/>
<dbReference type="GO" id="GO:0046920">
    <property type="term" value="F:alpha-(1-&gt;3)-fucosyltransferase activity"/>
    <property type="evidence" value="ECO:0007669"/>
    <property type="project" value="TreeGrafter"/>
</dbReference>
<dbReference type="Gene3D" id="3.40.50.11660">
    <property type="entry name" value="Glycosyl transferase family 10, C-terminal domain"/>
    <property type="match status" value="1"/>
</dbReference>
<dbReference type="EMBL" id="MRZV01000849">
    <property type="protein sequence ID" value="PIK43466.1"/>
    <property type="molecule type" value="Genomic_DNA"/>
</dbReference>
<evidence type="ECO:0000256" key="5">
    <source>
        <dbReference type="ARBA" id="ARBA00022692"/>
    </source>
</evidence>
<evidence type="ECO:0000256" key="8">
    <source>
        <dbReference type="ARBA" id="ARBA00023136"/>
    </source>
</evidence>
<evidence type="ECO:0000256" key="1">
    <source>
        <dbReference type="ARBA" id="ARBA00004922"/>
    </source>
</evidence>
<dbReference type="OrthoDB" id="427096at2759"/>
<evidence type="ECO:0000259" key="12">
    <source>
        <dbReference type="Pfam" id="PF00852"/>
    </source>
</evidence>
<keyword evidence="11" id="KW-0333">Golgi apparatus</keyword>
<comment type="subcellular location">
    <subcellularLocation>
        <location evidence="10">Endomembrane system</location>
        <topology evidence="10">Single-pass type II membrane protein</topology>
    </subcellularLocation>
    <subcellularLocation>
        <location evidence="11">Golgi apparatus</location>
        <location evidence="11">Golgi stack membrane</location>
        <topology evidence="11">Single-pass type II membrane protein</topology>
    </subcellularLocation>
</comment>
<dbReference type="PANTHER" id="PTHR11929:SF145">
    <property type="entry name" value="ALPHA-(1,3)-FUCOSYLTRANSFERASE FUT-1"/>
    <property type="match status" value="1"/>
</dbReference>
<keyword evidence="15" id="KW-1185">Reference proteome</keyword>